<reference evidence="2" key="3">
    <citation type="submission" date="2018-04" db="EMBL/GenBank/DDBJ databases">
        <authorList>
            <person name="Sheh A."/>
            <person name="Shen Z."/>
            <person name="Mannion A.J."/>
            <person name="Fox J.G."/>
        </authorList>
    </citation>
    <scope>NUCLEOTIDE SEQUENCE</scope>
    <source>
        <strain evidence="2">MIT 97-6194</strain>
    </source>
</reference>
<dbReference type="Proteomes" id="UP000029714">
    <property type="component" value="Unassembled WGS sequence"/>
</dbReference>
<evidence type="ECO:0000313" key="4">
    <source>
        <dbReference type="Proteomes" id="UP000477070"/>
    </source>
</evidence>
<evidence type="ECO:0000313" key="1">
    <source>
        <dbReference type="EMBL" id="MWV69850.1"/>
    </source>
</evidence>
<organism evidence="2 3">
    <name type="scientific">Helicobacter saguini</name>
    <dbReference type="NCBI Taxonomy" id="1548018"/>
    <lineage>
        <taxon>Bacteria</taxon>
        <taxon>Pseudomonadati</taxon>
        <taxon>Campylobacterota</taxon>
        <taxon>Epsilonproteobacteria</taxon>
        <taxon>Campylobacterales</taxon>
        <taxon>Helicobacteraceae</taxon>
        <taxon>Helicobacter</taxon>
    </lineage>
</organism>
<keyword evidence="3" id="KW-1185">Reference proteome</keyword>
<dbReference type="AlphaFoldDB" id="A0A347VNB9"/>
<dbReference type="EMBL" id="JRMP02000002">
    <property type="protein sequence ID" value="TLD95684.1"/>
    <property type="molecule type" value="Genomic_DNA"/>
</dbReference>
<reference evidence="1 4" key="4">
    <citation type="submission" date="2019-12" db="EMBL/GenBank/DDBJ databases">
        <title>Multi-Generational Helicobacter saguini Isolates.</title>
        <authorList>
            <person name="Mannion A."/>
            <person name="Shen Z."/>
            <person name="Fox J.G."/>
        </authorList>
    </citation>
    <scope>NUCLEOTIDE SEQUENCE [LARGE SCALE GENOMIC DNA]</scope>
    <source>
        <strain evidence="1">16-048</strain>
        <strain evidence="4">16-048 (F4)</strain>
    </source>
</reference>
<proteinExistence type="predicted"/>
<evidence type="ECO:0000313" key="3">
    <source>
        <dbReference type="Proteomes" id="UP000029714"/>
    </source>
</evidence>
<reference evidence="2 3" key="2">
    <citation type="journal article" date="2016" name="Infect. Immun.">
        <title>Helicobacter saguini, a Novel Helicobacter Isolated from Cotton-Top Tamarins with Ulcerative Colitis, Has Proinflammatory Properties and Induces Typhlocolitis and Dysplasia in Gnotobiotic IL-10-/- Mice.</title>
        <authorList>
            <person name="Shen Z."/>
            <person name="Mannion A."/>
            <person name="Whary M.T."/>
            <person name="Muthupalani S."/>
            <person name="Sheh A."/>
            <person name="Feng Y."/>
            <person name="Gong G."/>
            <person name="Vandamme P."/>
            <person name="Holcombe H.R."/>
            <person name="Paster B.J."/>
            <person name="Fox J.G."/>
        </authorList>
    </citation>
    <scope>NUCLEOTIDE SEQUENCE [LARGE SCALE GENOMIC DNA]</scope>
    <source>
        <strain evidence="2 3">MIT 97-6194</strain>
    </source>
</reference>
<dbReference type="RefSeq" id="WP_034571294.1">
    <property type="nucleotide sequence ID" value="NZ_JRMP02000002.1"/>
</dbReference>
<sequence length="164" mass="19030">MPYIDNDNKAIRQLCIKQLLCFIVYDLFRGEISDNDFANKILKISELSVKDIQIYSLDSNINKFTKKQILDNEMNKYKDIEKYSDTAEILKEYNKAILYLAEKIDGIANVTISDKAFLESLKAIGKHNIQALYWKKEHKTNTMQKPIIGRLATMIIQDGGFWGR</sequence>
<protein>
    <submittedName>
        <fullName evidence="2">Uncharacterized protein</fullName>
    </submittedName>
</protein>
<comment type="caution">
    <text evidence="2">The sequence shown here is derived from an EMBL/GenBank/DDBJ whole genome shotgun (WGS) entry which is preliminary data.</text>
</comment>
<accession>A0A347VNB9</accession>
<name>A0A347VNB9_9HELI</name>
<evidence type="ECO:0000313" key="2">
    <source>
        <dbReference type="EMBL" id="TLD95684.1"/>
    </source>
</evidence>
<dbReference type="STRING" id="1548018.LS64_05095"/>
<dbReference type="EMBL" id="QBIU01000001">
    <property type="protein sequence ID" value="MWV69850.1"/>
    <property type="molecule type" value="Genomic_DNA"/>
</dbReference>
<gene>
    <name evidence="1" type="ORF">DCO61_07510</name>
    <name evidence="2" type="ORF">LS64_002195</name>
</gene>
<dbReference type="Proteomes" id="UP000477070">
    <property type="component" value="Unassembled WGS sequence"/>
</dbReference>
<reference evidence="2 3" key="1">
    <citation type="journal article" date="2014" name="Genome Announc.">
        <title>Draft genome sequences of eight enterohepatic helicobacter species isolated from both laboratory and wild rodents.</title>
        <authorList>
            <person name="Sheh A."/>
            <person name="Shen Z."/>
            <person name="Fox J.G."/>
        </authorList>
    </citation>
    <scope>NUCLEOTIDE SEQUENCE [LARGE SCALE GENOMIC DNA]</scope>
    <source>
        <strain evidence="2 3">MIT 97-6194</strain>
    </source>
</reference>